<name>A0ABP1NTN1_XYLVO</name>
<protein>
    <recommendedName>
        <fullName evidence="3">TraB domain-containing protein</fullName>
    </recommendedName>
</protein>
<proteinExistence type="predicted"/>
<gene>
    <name evidence="1" type="ORF">XYLVIOL_LOCUS5640</name>
</gene>
<dbReference type="CDD" id="cd14726">
    <property type="entry name" value="TraB_PrgY-like"/>
    <property type="match status" value="1"/>
</dbReference>
<accession>A0ABP1NTN1</accession>
<evidence type="ECO:0000313" key="2">
    <source>
        <dbReference type="Proteomes" id="UP001642520"/>
    </source>
</evidence>
<reference evidence="1 2" key="1">
    <citation type="submission" date="2024-08" db="EMBL/GenBank/DDBJ databases">
        <authorList>
            <person name="Will J Nash"/>
            <person name="Angela Man"/>
            <person name="Seanna McTaggart"/>
            <person name="Kendall Baker"/>
            <person name="Tom Barker"/>
            <person name="Leah Catchpole"/>
            <person name="Alex Durrant"/>
            <person name="Karim Gharbi"/>
            <person name="Naomi Irish"/>
            <person name="Gemy Kaithakottil"/>
            <person name="Debby Ku"/>
            <person name="Aaliyah Providence"/>
            <person name="Felix Shaw"/>
            <person name="David Swarbreck"/>
            <person name="Chris Watkins"/>
            <person name="Ann M. McCartney"/>
            <person name="Giulio Formenti"/>
            <person name="Alice Mouton"/>
            <person name="Noel Vella"/>
            <person name="Bjorn M von Reumont"/>
            <person name="Adriana Vella"/>
            <person name="Wilfried Haerty"/>
        </authorList>
    </citation>
    <scope>NUCLEOTIDE SEQUENCE [LARGE SCALE GENOMIC DNA]</scope>
</reference>
<comment type="caution">
    <text evidence="1">The sequence shown here is derived from an EMBL/GenBank/DDBJ whole genome shotgun (WGS) entry which is preliminary data.</text>
</comment>
<dbReference type="InterPro" id="IPR046345">
    <property type="entry name" value="TraB_PrgY-like"/>
</dbReference>
<dbReference type="Pfam" id="PF01963">
    <property type="entry name" value="TraB_PrgY_gumN"/>
    <property type="match status" value="1"/>
</dbReference>
<dbReference type="EMBL" id="CAXAJV020001292">
    <property type="protein sequence ID" value="CAL7942645.1"/>
    <property type="molecule type" value="Genomic_DNA"/>
</dbReference>
<dbReference type="InterPro" id="IPR002816">
    <property type="entry name" value="TraB/PrgY/GumN_fam"/>
</dbReference>
<dbReference type="PANTHER" id="PTHR21530:SF7">
    <property type="entry name" value="TRAB DOMAIN-CONTAINING PROTEIN"/>
    <property type="match status" value="1"/>
</dbReference>
<dbReference type="PANTHER" id="PTHR21530">
    <property type="entry name" value="PHEROMONE SHUTDOWN PROTEIN"/>
    <property type="match status" value="1"/>
</dbReference>
<sequence length="397" mass="44770">MSDTNIHDENSAEKFISNELQIDVPLNDKSKNVLHAMALSMDTKEEQNKVTIGHQLRFSADNNSDDKNNDINVPVQAKYDASIDERLPDTVTLLTTPEGGKLYLVGTAHFSVESQKDVATIIQAIQPHIVVVELCTARISVINIDENALYHHSTSLSLQDSIDILREYGAYNGLFHILLSKMMAYVVKELGMPPGGEFRTAFEEAKKVPNCIIQLADRSIDITLQRALRELSWWQIIKLTWFAVWLDMHITKQDVERYKKKSVIEQMVSNLREEYPAIEKTFVTERDIYLTYHLQMACMARLTSKGSITPRVVGVVGIGHVNGIVNNWGKIKESDIWPIVQIPPKPLSSKILKFTMNVSLLGAALYMGYKVIPTPSSNMLRSIKSMMEGLLNVNVKK</sequence>
<keyword evidence="2" id="KW-1185">Reference proteome</keyword>
<dbReference type="Proteomes" id="UP001642520">
    <property type="component" value="Unassembled WGS sequence"/>
</dbReference>
<evidence type="ECO:0008006" key="3">
    <source>
        <dbReference type="Google" id="ProtNLM"/>
    </source>
</evidence>
<organism evidence="1 2">
    <name type="scientific">Xylocopa violacea</name>
    <name type="common">Violet carpenter bee</name>
    <name type="synonym">Apis violacea</name>
    <dbReference type="NCBI Taxonomy" id="135666"/>
    <lineage>
        <taxon>Eukaryota</taxon>
        <taxon>Metazoa</taxon>
        <taxon>Ecdysozoa</taxon>
        <taxon>Arthropoda</taxon>
        <taxon>Hexapoda</taxon>
        <taxon>Insecta</taxon>
        <taxon>Pterygota</taxon>
        <taxon>Neoptera</taxon>
        <taxon>Endopterygota</taxon>
        <taxon>Hymenoptera</taxon>
        <taxon>Apocrita</taxon>
        <taxon>Aculeata</taxon>
        <taxon>Apoidea</taxon>
        <taxon>Anthophila</taxon>
        <taxon>Apidae</taxon>
        <taxon>Xylocopa</taxon>
        <taxon>Xylocopa</taxon>
    </lineage>
</organism>
<evidence type="ECO:0000313" key="1">
    <source>
        <dbReference type="EMBL" id="CAL7942645.1"/>
    </source>
</evidence>